<dbReference type="OrthoDB" id="1606438at2759"/>
<dbReference type="PROSITE" id="PS51683">
    <property type="entry name" value="SAM_OMT_II"/>
    <property type="match status" value="1"/>
</dbReference>
<evidence type="ECO:0000259" key="4">
    <source>
        <dbReference type="Pfam" id="PF00891"/>
    </source>
</evidence>
<evidence type="ECO:0000256" key="1">
    <source>
        <dbReference type="ARBA" id="ARBA00022603"/>
    </source>
</evidence>
<reference evidence="5" key="1">
    <citation type="journal article" date="2020" name="Stud. Mycol.">
        <title>101 Dothideomycetes genomes: a test case for predicting lifestyles and emergence of pathogens.</title>
        <authorList>
            <person name="Haridas S."/>
            <person name="Albert R."/>
            <person name="Binder M."/>
            <person name="Bloem J."/>
            <person name="Labutti K."/>
            <person name="Salamov A."/>
            <person name="Andreopoulos B."/>
            <person name="Baker S."/>
            <person name="Barry K."/>
            <person name="Bills G."/>
            <person name="Bluhm B."/>
            <person name="Cannon C."/>
            <person name="Castanera R."/>
            <person name="Culley D."/>
            <person name="Daum C."/>
            <person name="Ezra D."/>
            <person name="Gonzalez J."/>
            <person name="Henrissat B."/>
            <person name="Kuo A."/>
            <person name="Liang C."/>
            <person name="Lipzen A."/>
            <person name="Lutzoni F."/>
            <person name="Magnuson J."/>
            <person name="Mondo S."/>
            <person name="Nolan M."/>
            <person name="Ohm R."/>
            <person name="Pangilinan J."/>
            <person name="Park H.-J."/>
            <person name="Ramirez L."/>
            <person name="Alfaro M."/>
            <person name="Sun H."/>
            <person name="Tritt A."/>
            <person name="Yoshinaga Y."/>
            <person name="Zwiers L.-H."/>
            <person name="Turgeon B."/>
            <person name="Goodwin S."/>
            <person name="Spatafora J."/>
            <person name="Crous P."/>
            <person name="Grigoriev I."/>
        </authorList>
    </citation>
    <scope>NUCLEOTIDE SEQUENCE</scope>
    <source>
        <strain evidence="5">CBS 109.77</strain>
    </source>
</reference>
<evidence type="ECO:0000256" key="2">
    <source>
        <dbReference type="ARBA" id="ARBA00022679"/>
    </source>
</evidence>
<dbReference type="EMBL" id="MU001948">
    <property type="protein sequence ID" value="KAF2792942.1"/>
    <property type="molecule type" value="Genomic_DNA"/>
</dbReference>
<evidence type="ECO:0000313" key="5">
    <source>
        <dbReference type="EMBL" id="KAF2792942.1"/>
    </source>
</evidence>
<dbReference type="Pfam" id="PF00891">
    <property type="entry name" value="Methyltransf_2"/>
    <property type="match status" value="1"/>
</dbReference>
<keyword evidence="3" id="KW-0949">S-adenosyl-L-methionine</keyword>
<dbReference type="Proteomes" id="UP000799757">
    <property type="component" value="Unassembled WGS sequence"/>
</dbReference>
<dbReference type="InterPro" id="IPR029063">
    <property type="entry name" value="SAM-dependent_MTases_sf"/>
</dbReference>
<evidence type="ECO:0000256" key="3">
    <source>
        <dbReference type="ARBA" id="ARBA00022691"/>
    </source>
</evidence>
<gene>
    <name evidence="5" type="ORF">K505DRAFT_418104</name>
</gene>
<sequence>MSDIGELAARIEANTRIFQDYLKKHDLPMPSHEVKFDQKPSTEQLPDDVAVAQTTAIEDSYELRNLLMGPAGSMLDASSELKALSLQFILRFKIHKLVKPGETMTFEEIALKCNLDALDTRRLLRMGMAEHIFQEPQPGVVAHTAASQALADDVLLASWLDMVVQELWPCYSKLVDSITKYPGSEEANQTAYSLVHNTTLTAFQLWEQDPVRAARMGDGMSYWKKSPGFEPEILTTAYDFSNITTFIDVGGSHGFISIALARQHPHLKITVQDLPATIKSAKAQGFPPEDVRDRVSFMAHDFWSTQPIEGADMYYFRLVFHDWSDEYCCRILRQLAPALIPGSRILINDACVPPWGLSSPYQARRLQAVDLTVKCFSNARERAEEDWRALFRKADTRFKFLAVTMPTKSALALIEAEWSP</sequence>
<dbReference type="GO" id="GO:0008171">
    <property type="term" value="F:O-methyltransferase activity"/>
    <property type="evidence" value="ECO:0007669"/>
    <property type="project" value="InterPro"/>
</dbReference>
<dbReference type="Gene3D" id="1.10.10.10">
    <property type="entry name" value="Winged helix-like DNA-binding domain superfamily/Winged helix DNA-binding domain"/>
    <property type="match status" value="1"/>
</dbReference>
<dbReference type="PANTHER" id="PTHR43712">
    <property type="entry name" value="PUTATIVE (AFU_ORTHOLOGUE AFUA_4G14580)-RELATED"/>
    <property type="match status" value="1"/>
</dbReference>
<dbReference type="AlphaFoldDB" id="A0A6A6X975"/>
<dbReference type="InterPro" id="IPR001077">
    <property type="entry name" value="COMT_C"/>
</dbReference>
<dbReference type="InterPro" id="IPR016461">
    <property type="entry name" value="COMT-like"/>
</dbReference>
<dbReference type="GO" id="GO:0032259">
    <property type="term" value="P:methylation"/>
    <property type="evidence" value="ECO:0007669"/>
    <property type="project" value="UniProtKB-KW"/>
</dbReference>
<feature type="domain" description="O-methyltransferase C-terminal" evidence="4">
    <location>
        <begin position="185"/>
        <end position="394"/>
    </location>
</feature>
<dbReference type="InterPro" id="IPR036388">
    <property type="entry name" value="WH-like_DNA-bd_sf"/>
</dbReference>
<dbReference type="PANTHER" id="PTHR43712:SF5">
    <property type="entry name" value="O-METHYLTRANSFERASE ASQN-RELATED"/>
    <property type="match status" value="1"/>
</dbReference>
<dbReference type="SUPFAM" id="SSF53335">
    <property type="entry name" value="S-adenosyl-L-methionine-dependent methyltransferases"/>
    <property type="match status" value="1"/>
</dbReference>
<keyword evidence="2 5" id="KW-0808">Transferase</keyword>
<dbReference type="InterPro" id="IPR036390">
    <property type="entry name" value="WH_DNA-bd_sf"/>
</dbReference>
<organism evidence="5 6">
    <name type="scientific">Melanomma pulvis-pyrius CBS 109.77</name>
    <dbReference type="NCBI Taxonomy" id="1314802"/>
    <lineage>
        <taxon>Eukaryota</taxon>
        <taxon>Fungi</taxon>
        <taxon>Dikarya</taxon>
        <taxon>Ascomycota</taxon>
        <taxon>Pezizomycotina</taxon>
        <taxon>Dothideomycetes</taxon>
        <taxon>Pleosporomycetidae</taxon>
        <taxon>Pleosporales</taxon>
        <taxon>Melanommataceae</taxon>
        <taxon>Melanomma</taxon>
    </lineage>
</organism>
<proteinExistence type="predicted"/>
<keyword evidence="6" id="KW-1185">Reference proteome</keyword>
<keyword evidence="1 5" id="KW-0489">Methyltransferase</keyword>
<accession>A0A6A6X975</accession>
<dbReference type="Gene3D" id="3.40.50.150">
    <property type="entry name" value="Vaccinia Virus protein VP39"/>
    <property type="match status" value="1"/>
</dbReference>
<name>A0A6A6X975_9PLEO</name>
<protein>
    <submittedName>
        <fullName evidence="5">O-methyltransferase</fullName>
    </submittedName>
</protein>
<evidence type="ECO:0000313" key="6">
    <source>
        <dbReference type="Proteomes" id="UP000799757"/>
    </source>
</evidence>
<dbReference type="SUPFAM" id="SSF46785">
    <property type="entry name" value="Winged helix' DNA-binding domain"/>
    <property type="match status" value="1"/>
</dbReference>